<proteinExistence type="predicted"/>
<accession>G0NKE6</accession>
<evidence type="ECO:0000313" key="2">
    <source>
        <dbReference type="EMBL" id="EGT32918.1"/>
    </source>
</evidence>
<evidence type="ECO:0000313" key="3">
    <source>
        <dbReference type="Proteomes" id="UP000008068"/>
    </source>
</evidence>
<gene>
    <name evidence="2" type="ORF">CAEBREN_06036</name>
</gene>
<feature type="region of interest" description="Disordered" evidence="1">
    <location>
        <begin position="22"/>
        <end position="50"/>
    </location>
</feature>
<dbReference type="AlphaFoldDB" id="G0NKE6"/>
<sequence>MPPNFYIPHHPMQQVQHFVYPQNQGLDDGLGKSGQHENCGNPKVEDGVEE</sequence>
<protein>
    <submittedName>
        <fullName evidence="2">Uncharacterized protein</fullName>
    </submittedName>
</protein>
<name>G0NKE6_CAEBE</name>
<dbReference type="InParanoid" id="G0NKE6"/>
<keyword evidence="3" id="KW-1185">Reference proteome</keyword>
<dbReference type="HOGENOM" id="CLU_3126331_0_0_1"/>
<dbReference type="EMBL" id="GL379899">
    <property type="protein sequence ID" value="EGT32918.1"/>
    <property type="molecule type" value="Genomic_DNA"/>
</dbReference>
<evidence type="ECO:0000256" key="1">
    <source>
        <dbReference type="SAM" id="MobiDB-lite"/>
    </source>
</evidence>
<organism evidence="3">
    <name type="scientific">Caenorhabditis brenneri</name>
    <name type="common">Nematode worm</name>
    <dbReference type="NCBI Taxonomy" id="135651"/>
    <lineage>
        <taxon>Eukaryota</taxon>
        <taxon>Metazoa</taxon>
        <taxon>Ecdysozoa</taxon>
        <taxon>Nematoda</taxon>
        <taxon>Chromadorea</taxon>
        <taxon>Rhabditida</taxon>
        <taxon>Rhabditina</taxon>
        <taxon>Rhabditomorpha</taxon>
        <taxon>Rhabditoidea</taxon>
        <taxon>Rhabditidae</taxon>
        <taxon>Peloderinae</taxon>
        <taxon>Caenorhabditis</taxon>
    </lineage>
</organism>
<reference evidence="3" key="1">
    <citation type="submission" date="2011-07" db="EMBL/GenBank/DDBJ databases">
        <authorList>
            <consortium name="Caenorhabditis brenneri Sequencing and Analysis Consortium"/>
            <person name="Wilson R.K."/>
        </authorList>
    </citation>
    <scope>NUCLEOTIDE SEQUENCE [LARGE SCALE GENOMIC DNA]</scope>
    <source>
        <strain evidence="3">PB2801</strain>
    </source>
</reference>
<dbReference type="Proteomes" id="UP000008068">
    <property type="component" value="Unassembled WGS sequence"/>
</dbReference>